<dbReference type="Proteomes" id="UP001157006">
    <property type="component" value="Chromosome 2"/>
</dbReference>
<reference evidence="1 2" key="1">
    <citation type="submission" date="2023-01" db="EMBL/GenBank/DDBJ databases">
        <authorList>
            <person name="Kreplak J."/>
        </authorList>
    </citation>
    <scope>NUCLEOTIDE SEQUENCE [LARGE SCALE GENOMIC DNA]</scope>
</reference>
<gene>
    <name evidence="1" type="ORF">VFH_II082920</name>
</gene>
<name>A0AAV0ZGE3_VICFA</name>
<dbReference type="AlphaFoldDB" id="A0AAV0ZGE3"/>
<keyword evidence="2" id="KW-1185">Reference proteome</keyword>
<organism evidence="1 2">
    <name type="scientific">Vicia faba</name>
    <name type="common">Broad bean</name>
    <name type="synonym">Faba vulgaris</name>
    <dbReference type="NCBI Taxonomy" id="3906"/>
    <lineage>
        <taxon>Eukaryota</taxon>
        <taxon>Viridiplantae</taxon>
        <taxon>Streptophyta</taxon>
        <taxon>Embryophyta</taxon>
        <taxon>Tracheophyta</taxon>
        <taxon>Spermatophyta</taxon>
        <taxon>Magnoliopsida</taxon>
        <taxon>eudicotyledons</taxon>
        <taxon>Gunneridae</taxon>
        <taxon>Pentapetalae</taxon>
        <taxon>rosids</taxon>
        <taxon>fabids</taxon>
        <taxon>Fabales</taxon>
        <taxon>Fabaceae</taxon>
        <taxon>Papilionoideae</taxon>
        <taxon>50 kb inversion clade</taxon>
        <taxon>NPAAA clade</taxon>
        <taxon>Hologalegina</taxon>
        <taxon>IRL clade</taxon>
        <taxon>Fabeae</taxon>
        <taxon>Vicia</taxon>
    </lineage>
</organism>
<evidence type="ECO:0000313" key="1">
    <source>
        <dbReference type="EMBL" id="CAI8597461.1"/>
    </source>
</evidence>
<dbReference type="EMBL" id="OX451737">
    <property type="protein sequence ID" value="CAI8597461.1"/>
    <property type="molecule type" value="Genomic_DNA"/>
</dbReference>
<evidence type="ECO:0000313" key="2">
    <source>
        <dbReference type="Proteomes" id="UP001157006"/>
    </source>
</evidence>
<accession>A0AAV0ZGE3</accession>
<proteinExistence type="predicted"/>
<sequence>MAMLSSKEKKNSKENGVIIRYYVELVNNRSKKQTKTNEYVRNEYDRRAQLLAHSRYLRNPASETVSLPVIQPKSKFISYQPARICSCSASMETVPSLTIRSRNELKEKKEDRQSEKKKFNEKYSPLILGKMNHLWKQLSCKGI</sequence>
<protein>
    <submittedName>
        <fullName evidence="1">Uncharacterized protein</fullName>
    </submittedName>
</protein>